<dbReference type="RefSeq" id="WP_058755021.1">
    <property type="nucleotide sequence ID" value="NZ_LDTB01000013.1"/>
</dbReference>
<gene>
    <name evidence="1" type="ORF">NS334_05765</name>
</gene>
<dbReference type="EMBL" id="LDTB01000013">
    <property type="protein sequence ID" value="KTT74074.1"/>
    <property type="molecule type" value="Genomic_DNA"/>
</dbReference>
<proteinExistence type="predicted"/>
<evidence type="ECO:0000313" key="2">
    <source>
        <dbReference type="Proteomes" id="UP000074310"/>
    </source>
</evidence>
<dbReference type="AlphaFoldDB" id="A0A147I5S8"/>
<dbReference type="Proteomes" id="UP000074310">
    <property type="component" value="Unassembled WGS sequence"/>
</dbReference>
<organism evidence="1 2">
    <name type="scientific">Sphingomonas endophytica</name>
    <dbReference type="NCBI Taxonomy" id="869719"/>
    <lineage>
        <taxon>Bacteria</taxon>
        <taxon>Pseudomonadati</taxon>
        <taxon>Pseudomonadota</taxon>
        <taxon>Alphaproteobacteria</taxon>
        <taxon>Sphingomonadales</taxon>
        <taxon>Sphingomonadaceae</taxon>
        <taxon>Sphingomonas</taxon>
    </lineage>
</organism>
<dbReference type="PATRIC" id="fig|869719.3.peg.591"/>
<accession>A0A147I5S8</accession>
<name>A0A147I5S8_9SPHN</name>
<reference evidence="1 2" key="1">
    <citation type="journal article" date="2016" name="Front. Microbiol.">
        <title>Genomic Resource of Rice Seed Associated Bacteria.</title>
        <authorList>
            <person name="Midha S."/>
            <person name="Bansal K."/>
            <person name="Sharma S."/>
            <person name="Kumar N."/>
            <person name="Patil P.P."/>
            <person name="Chaudhry V."/>
            <person name="Patil P.B."/>
        </authorList>
    </citation>
    <scope>NUCLEOTIDE SEQUENCE [LARGE SCALE GENOMIC DNA]</scope>
    <source>
        <strain evidence="1 2">NS334</strain>
    </source>
</reference>
<evidence type="ECO:0000313" key="1">
    <source>
        <dbReference type="EMBL" id="KTT74074.1"/>
    </source>
</evidence>
<protein>
    <submittedName>
        <fullName evidence="1">Uncharacterized protein</fullName>
    </submittedName>
</protein>
<keyword evidence="2" id="KW-1185">Reference proteome</keyword>
<comment type="caution">
    <text evidence="1">The sequence shown here is derived from an EMBL/GenBank/DDBJ whole genome shotgun (WGS) entry which is preliminary data.</text>
</comment>
<dbReference type="OrthoDB" id="7471908at2"/>
<sequence>MRDAALAAVAARLDAPSSCAAGMAIGQAMDQAAVTLARGTAFLRVQARQPWLDQPWCDRHRLVRSRVVGNWIGELDRLLHVLMDAAALRAGHAPTAWQRNTAAKLAALCTDAAWSAPQLAGMARARATFRYTQGAARRADVRGGAYMTVGWSEPDGTLRRFRIGERVQLSGAALIEICDLYDELAARIVDTAAAFKERAHQGI</sequence>